<dbReference type="InterPro" id="IPR041262">
    <property type="entry name" value="GerD_central"/>
</dbReference>
<comment type="caution">
    <text evidence="3">The sequence shown here is derived from an EMBL/GenBank/DDBJ whole genome shotgun (WGS) entry which is preliminary data.</text>
</comment>
<accession>A0A2A2I9W7</accession>
<evidence type="ECO:0000313" key="4">
    <source>
        <dbReference type="Proteomes" id="UP000218887"/>
    </source>
</evidence>
<evidence type="ECO:0000256" key="1">
    <source>
        <dbReference type="SAM" id="MobiDB-lite"/>
    </source>
</evidence>
<evidence type="ECO:0000259" key="2">
    <source>
        <dbReference type="Pfam" id="PF17898"/>
    </source>
</evidence>
<feature type="compositionally biased region" description="Gly residues" evidence="1">
    <location>
        <begin position="185"/>
        <end position="222"/>
    </location>
</feature>
<dbReference type="Pfam" id="PF17898">
    <property type="entry name" value="GerD"/>
    <property type="match status" value="1"/>
</dbReference>
<organism evidence="3 4">
    <name type="scientific">Virgibacillus profundi</name>
    <dbReference type="NCBI Taxonomy" id="2024555"/>
    <lineage>
        <taxon>Bacteria</taxon>
        <taxon>Bacillati</taxon>
        <taxon>Bacillota</taxon>
        <taxon>Bacilli</taxon>
        <taxon>Bacillales</taxon>
        <taxon>Bacillaceae</taxon>
        <taxon>Virgibacillus</taxon>
    </lineage>
</organism>
<dbReference type="RefSeq" id="WP_095657205.1">
    <property type="nucleotide sequence ID" value="NZ_NPOA01000017.1"/>
</dbReference>
<gene>
    <name evidence="3" type="ORF">CIL05_19420</name>
</gene>
<dbReference type="AlphaFoldDB" id="A0A2A2I9W7"/>
<dbReference type="PROSITE" id="PS51257">
    <property type="entry name" value="PROKAR_LIPOPROTEIN"/>
    <property type="match status" value="1"/>
</dbReference>
<dbReference type="Proteomes" id="UP000218887">
    <property type="component" value="Unassembled WGS sequence"/>
</dbReference>
<dbReference type="NCBIfam" id="NF040801">
    <property type="entry name" value="spore_GerD"/>
    <property type="match status" value="1"/>
</dbReference>
<feature type="domain" description="Spore germination GerD central core" evidence="2">
    <location>
        <begin position="65"/>
        <end position="178"/>
    </location>
</feature>
<keyword evidence="4" id="KW-1185">Reference proteome</keyword>
<reference evidence="3 4" key="1">
    <citation type="submission" date="2017-08" db="EMBL/GenBank/DDBJ databases">
        <title>Virgibacillus indicus sp. nov. and Virgibacillus profoundi sp. nov, two moderately halophilic bacteria isolated from marine sediment by using the Microfluidic Streak Plate.</title>
        <authorList>
            <person name="Xu B."/>
            <person name="Hu B."/>
            <person name="Wang J."/>
            <person name="Zhu Y."/>
            <person name="Huang L."/>
            <person name="Du W."/>
            <person name="Huang Y."/>
        </authorList>
    </citation>
    <scope>NUCLEOTIDE SEQUENCE [LARGE SCALE GENOMIC DNA]</scope>
    <source>
        <strain evidence="3 4">IO3-P3-H5</strain>
    </source>
</reference>
<name>A0A2A2I9W7_9BACI</name>
<protein>
    <submittedName>
        <fullName evidence="3">Spore gernimation protein GerD</fullName>
    </submittedName>
</protein>
<proteinExistence type="predicted"/>
<feature type="region of interest" description="Disordered" evidence="1">
    <location>
        <begin position="180"/>
        <end position="222"/>
    </location>
</feature>
<dbReference type="EMBL" id="NPOA01000017">
    <property type="protein sequence ID" value="PAV27853.1"/>
    <property type="molecule type" value="Genomic_DNA"/>
</dbReference>
<evidence type="ECO:0000313" key="3">
    <source>
        <dbReference type="EMBL" id="PAV27853.1"/>
    </source>
</evidence>
<sequence length="222" mass="23934">MIRTFFILFIGLSIFFISACNGGETSGKEGEYDTTKKMVVDILQTEDGKKALQEIMSDEKMKQELVIQSDVVKQAINETLVSEKGSQMWSTLFKDPKFVEGYAKSMEKEQKKLMKNLMSDAEYQKQMLELLQNPEITDQILSVLKGQQFRSHLEETIQQTLETPLFQAKIQEILLKAAEEKGKQEGGSGSQGGGESGGGGNDEGSGGSGGGGESGGGGGGGS</sequence>